<dbReference type="Gene3D" id="3.30.428.10">
    <property type="entry name" value="HIT-like"/>
    <property type="match status" value="1"/>
</dbReference>
<comment type="caution">
    <text evidence="4">The sequence shown here is derived from an EMBL/GenBank/DDBJ whole genome shotgun (WGS) entry which is preliminary data.</text>
</comment>
<evidence type="ECO:0000313" key="4">
    <source>
        <dbReference type="EMBL" id="GAA4387814.1"/>
    </source>
</evidence>
<feature type="compositionally biased region" description="Polar residues" evidence="2">
    <location>
        <begin position="175"/>
        <end position="189"/>
    </location>
</feature>
<evidence type="ECO:0000313" key="5">
    <source>
        <dbReference type="Proteomes" id="UP001500454"/>
    </source>
</evidence>
<dbReference type="InterPro" id="IPR012489">
    <property type="entry name" value="NucleaseA_inhib-like"/>
</dbReference>
<evidence type="ECO:0000256" key="1">
    <source>
        <dbReference type="PROSITE-ProRule" id="PRU00464"/>
    </source>
</evidence>
<dbReference type="Pfam" id="PF07924">
    <property type="entry name" value="NuiA"/>
    <property type="match status" value="1"/>
</dbReference>
<dbReference type="Gene3D" id="3.40.1460.10">
    <property type="entry name" value="Nuclease A inhibitor-like"/>
    <property type="match status" value="1"/>
</dbReference>
<organism evidence="4 5">
    <name type="scientific">Hymenobacter koreensis</name>
    <dbReference type="NCBI Taxonomy" id="1084523"/>
    <lineage>
        <taxon>Bacteria</taxon>
        <taxon>Pseudomonadati</taxon>
        <taxon>Bacteroidota</taxon>
        <taxon>Cytophagia</taxon>
        <taxon>Cytophagales</taxon>
        <taxon>Hymenobacteraceae</taxon>
        <taxon>Hymenobacter</taxon>
    </lineage>
</organism>
<dbReference type="Pfam" id="PF01230">
    <property type="entry name" value="HIT"/>
    <property type="match status" value="1"/>
</dbReference>
<feature type="region of interest" description="Disordered" evidence="2">
    <location>
        <begin position="171"/>
        <end position="199"/>
    </location>
</feature>
<proteinExistence type="predicted"/>
<dbReference type="InterPro" id="IPR036265">
    <property type="entry name" value="HIT-like_sf"/>
</dbReference>
<dbReference type="EMBL" id="BAABHA010000010">
    <property type="protein sequence ID" value="GAA4387814.1"/>
    <property type="molecule type" value="Genomic_DNA"/>
</dbReference>
<dbReference type="InterPro" id="IPR036587">
    <property type="entry name" value="NucleaseA_inhib-like_sf"/>
</dbReference>
<reference evidence="5" key="1">
    <citation type="journal article" date="2019" name="Int. J. Syst. Evol. Microbiol.">
        <title>The Global Catalogue of Microorganisms (GCM) 10K type strain sequencing project: providing services to taxonomists for standard genome sequencing and annotation.</title>
        <authorList>
            <consortium name="The Broad Institute Genomics Platform"/>
            <consortium name="The Broad Institute Genome Sequencing Center for Infectious Disease"/>
            <person name="Wu L."/>
            <person name="Ma J."/>
        </authorList>
    </citation>
    <scope>NUCLEOTIDE SEQUENCE [LARGE SCALE GENOMIC DNA]</scope>
    <source>
        <strain evidence="5">JCM 17924</strain>
    </source>
</reference>
<name>A0ABP8JAI6_9BACT</name>
<keyword evidence="5" id="KW-1185">Reference proteome</keyword>
<dbReference type="PANTHER" id="PTHR46648">
    <property type="entry name" value="HIT FAMILY PROTEIN 1"/>
    <property type="match status" value="1"/>
</dbReference>
<dbReference type="InterPro" id="IPR011146">
    <property type="entry name" value="HIT-like"/>
</dbReference>
<dbReference type="SUPFAM" id="SSF54197">
    <property type="entry name" value="HIT-like"/>
    <property type="match status" value="1"/>
</dbReference>
<accession>A0ABP8JAI6</accession>
<feature type="short sequence motif" description="Histidine triad motif" evidence="1">
    <location>
        <begin position="132"/>
        <end position="136"/>
    </location>
</feature>
<evidence type="ECO:0000259" key="3">
    <source>
        <dbReference type="PROSITE" id="PS51084"/>
    </source>
</evidence>
<dbReference type="SUPFAM" id="SSF82602">
    <property type="entry name" value="Nuclease A inhibitor (NuiA)"/>
    <property type="match status" value="1"/>
</dbReference>
<dbReference type="Proteomes" id="UP001500454">
    <property type="component" value="Unassembled WGS sequence"/>
</dbReference>
<dbReference type="PROSITE" id="PS51084">
    <property type="entry name" value="HIT_2"/>
    <property type="match status" value="1"/>
</dbReference>
<evidence type="ECO:0000256" key="2">
    <source>
        <dbReference type="SAM" id="MobiDB-lite"/>
    </source>
</evidence>
<dbReference type="InterPro" id="IPR001310">
    <property type="entry name" value="Histidine_triad_HIT"/>
</dbReference>
<feature type="domain" description="HIT" evidence="3">
    <location>
        <begin position="45"/>
        <end position="148"/>
    </location>
</feature>
<gene>
    <name evidence="4" type="ORF">GCM10023186_33850</name>
</gene>
<dbReference type="PRINTS" id="PR00332">
    <property type="entry name" value="HISTRIAD"/>
</dbReference>
<dbReference type="PANTHER" id="PTHR46648:SF1">
    <property type="entry name" value="ADENOSINE 5'-MONOPHOSPHORAMIDASE HNT1"/>
    <property type="match status" value="1"/>
</dbReference>
<sequence length="331" mass="36255">MQKGEASGFALLLFARTLACLRQRFPRLLRRLASHYLPLHRMASIFSRIVSGELPAYKIAEDDRHLAFLDITPLVEGHTLVIPKREVDYIFDLPADELAALHQFAQRVAKGVKEAVTCKRIGVAVIGLEVPHAHIHLIPMNRVSDMNFANPKIKVSEKRMQELADAIGGAVPAASGNSASSKEQPSTSKTGRETTKATAGVEDAATATLQTLTQGLTYMSETDSALEVVAYPAPDGNLTNAELLKLLGKPAGTKVETQELTYFLRNHTADDGVLGNPDLANRFKGLQMYLTQELEETHVYRVGEQPELEVYVLGKSTDNHLVGFKVTIVET</sequence>
<protein>
    <recommendedName>
        <fullName evidence="3">HIT domain-containing protein</fullName>
    </recommendedName>
</protein>